<dbReference type="SUPFAM" id="SSF103473">
    <property type="entry name" value="MFS general substrate transporter"/>
    <property type="match status" value="1"/>
</dbReference>
<feature type="transmembrane region" description="Helical" evidence="7">
    <location>
        <begin position="370"/>
        <end position="393"/>
    </location>
</feature>
<evidence type="ECO:0000256" key="4">
    <source>
        <dbReference type="ARBA" id="ARBA00022692"/>
    </source>
</evidence>
<dbReference type="GO" id="GO:0005886">
    <property type="term" value="C:plasma membrane"/>
    <property type="evidence" value="ECO:0007669"/>
    <property type="project" value="UniProtKB-SubCell"/>
</dbReference>
<dbReference type="RefSeq" id="WP_078109514.1">
    <property type="nucleotide sequence ID" value="NZ_CP065424.1"/>
</dbReference>
<feature type="domain" description="Major facilitator superfamily (MFS) profile" evidence="8">
    <location>
        <begin position="1"/>
        <end position="398"/>
    </location>
</feature>
<dbReference type="EMBL" id="MTLA01000046">
    <property type="protein sequence ID" value="OOP69600.1"/>
    <property type="molecule type" value="Genomic_DNA"/>
</dbReference>
<evidence type="ECO:0000313" key="10">
    <source>
        <dbReference type="Proteomes" id="UP000189761"/>
    </source>
</evidence>
<dbReference type="InterPro" id="IPR022324">
    <property type="entry name" value="Bacilysin_exporter_BacE_put"/>
</dbReference>
<feature type="transmembrane region" description="Helical" evidence="7">
    <location>
        <begin position="253"/>
        <end position="273"/>
    </location>
</feature>
<keyword evidence="10" id="KW-1185">Reference proteome</keyword>
<dbReference type="Gene3D" id="1.20.1250.20">
    <property type="entry name" value="MFS general substrate transporter like domains"/>
    <property type="match status" value="1"/>
</dbReference>
<keyword evidence="5 7" id="KW-1133">Transmembrane helix</keyword>
<evidence type="ECO:0000256" key="7">
    <source>
        <dbReference type="SAM" id="Phobius"/>
    </source>
</evidence>
<gene>
    <name evidence="9" type="ORF">BWZ43_04335</name>
</gene>
<evidence type="ECO:0000256" key="3">
    <source>
        <dbReference type="ARBA" id="ARBA00022475"/>
    </source>
</evidence>
<feature type="transmembrane region" description="Helical" evidence="7">
    <location>
        <begin position="212"/>
        <end position="233"/>
    </location>
</feature>
<dbReference type="AlphaFoldDB" id="A0A8E2IBS7"/>
<dbReference type="CDD" id="cd06173">
    <property type="entry name" value="MFS_MefA_like"/>
    <property type="match status" value="1"/>
</dbReference>
<accession>A0A8E2IBS7</accession>
<evidence type="ECO:0000256" key="5">
    <source>
        <dbReference type="ARBA" id="ARBA00022989"/>
    </source>
</evidence>
<dbReference type="PRINTS" id="PR01988">
    <property type="entry name" value="EXPORTERBACE"/>
</dbReference>
<feature type="transmembrane region" description="Helical" evidence="7">
    <location>
        <begin position="304"/>
        <end position="329"/>
    </location>
</feature>
<keyword evidence="4 7" id="KW-0812">Transmembrane</keyword>
<dbReference type="Pfam" id="PF07690">
    <property type="entry name" value="MFS_1"/>
    <property type="match status" value="1"/>
</dbReference>
<evidence type="ECO:0000313" key="9">
    <source>
        <dbReference type="EMBL" id="OOP69600.1"/>
    </source>
</evidence>
<comment type="subcellular location">
    <subcellularLocation>
        <location evidence="1">Cell membrane</location>
        <topology evidence="1">Multi-pass membrane protein</topology>
    </subcellularLocation>
</comment>
<name>A0A8E2IBS7_9BACI</name>
<dbReference type="InterPro" id="IPR011701">
    <property type="entry name" value="MFS"/>
</dbReference>
<evidence type="ECO:0000256" key="1">
    <source>
        <dbReference type="ARBA" id="ARBA00004651"/>
    </source>
</evidence>
<feature type="transmembrane region" description="Helical" evidence="7">
    <location>
        <begin position="170"/>
        <end position="192"/>
    </location>
</feature>
<sequence>MKISLLKQEKSYRKLFAAGIINGIGDRFSQVAMLTLIIQLTGSGLAVGVTMALRLLPFLLFGPLGGRLADRFSRKRVLITTDLVRIFFALSFLLVNSKEDIWIIYIGSFILAAGEAIYAPTRKASIPRMVKKENLLMVNSLEQVMVGVVLIGGAFSGGLVSYLFGPDMTFWLNGLSFLVAALFISSITFPEIDFDNNSNQSNSRFLSELKKVIILSLPLQVILLCEFIISLLNGIDNVLISIYAVEEYKLGEVGVGLFYGALGIGLITSFTVAKRIKKHFLMIGLFCLILEGLGLVLLSQVYLVFLSFVVFCFIALMSGIGNACFDTVLMKEVPEKYQGTMFALSATISNTLLGISMFLAGIVLEIIDPRLLGCLGGISFMFVAISLIFMLRIKRKKYVKYFRNI</sequence>
<keyword evidence="6 7" id="KW-0472">Membrane</keyword>
<dbReference type="GO" id="GO:0022857">
    <property type="term" value="F:transmembrane transporter activity"/>
    <property type="evidence" value="ECO:0007669"/>
    <property type="project" value="InterPro"/>
</dbReference>
<feature type="transmembrane region" description="Helical" evidence="7">
    <location>
        <begin position="101"/>
        <end position="120"/>
    </location>
</feature>
<keyword evidence="2" id="KW-0813">Transport</keyword>
<proteinExistence type="predicted"/>
<reference evidence="9 10" key="1">
    <citation type="submission" date="2017-01" db="EMBL/GenBank/DDBJ databases">
        <title>Draft genome sequence of Bacillus oleronius.</title>
        <authorList>
            <person name="Allam M."/>
        </authorList>
    </citation>
    <scope>NUCLEOTIDE SEQUENCE [LARGE SCALE GENOMIC DNA]</scope>
    <source>
        <strain evidence="9 10">DSM 9356</strain>
    </source>
</reference>
<comment type="caution">
    <text evidence="9">The sequence shown here is derived from an EMBL/GenBank/DDBJ whole genome shotgun (WGS) entry which is preliminary data.</text>
</comment>
<evidence type="ECO:0000259" key="8">
    <source>
        <dbReference type="PROSITE" id="PS50850"/>
    </source>
</evidence>
<dbReference type="InterPro" id="IPR020846">
    <property type="entry name" value="MFS_dom"/>
</dbReference>
<dbReference type="PANTHER" id="PTHR43266">
    <property type="entry name" value="MACROLIDE-EFFLUX PROTEIN"/>
    <property type="match status" value="1"/>
</dbReference>
<dbReference type="InterPro" id="IPR036259">
    <property type="entry name" value="MFS_trans_sf"/>
</dbReference>
<organism evidence="9 10">
    <name type="scientific">Heyndrickxia oleronia</name>
    <dbReference type="NCBI Taxonomy" id="38875"/>
    <lineage>
        <taxon>Bacteria</taxon>
        <taxon>Bacillati</taxon>
        <taxon>Bacillota</taxon>
        <taxon>Bacilli</taxon>
        <taxon>Bacillales</taxon>
        <taxon>Bacillaceae</taxon>
        <taxon>Heyndrickxia</taxon>
    </lineage>
</organism>
<dbReference type="PROSITE" id="PS50850">
    <property type="entry name" value="MFS"/>
    <property type="match status" value="1"/>
</dbReference>
<feature type="transmembrane region" description="Helical" evidence="7">
    <location>
        <begin position="280"/>
        <end position="298"/>
    </location>
</feature>
<dbReference type="Proteomes" id="UP000189761">
    <property type="component" value="Unassembled WGS sequence"/>
</dbReference>
<dbReference type="PANTHER" id="PTHR43266:SF10">
    <property type="entry name" value="BACILYSIN EXPORTER BACE-RELATED"/>
    <property type="match status" value="1"/>
</dbReference>
<evidence type="ECO:0000256" key="6">
    <source>
        <dbReference type="ARBA" id="ARBA00023136"/>
    </source>
</evidence>
<protein>
    <submittedName>
        <fullName evidence="9">MFS transporter</fullName>
    </submittedName>
</protein>
<evidence type="ECO:0000256" key="2">
    <source>
        <dbReference type="ARBA" id="ARBA00022448"/>
    </source>
</evidence>
<feature type="transmembrane region" description="Helical" evidence="7">
    <location>
        <begin position="341"/>
        <end position="364"/>
    </location>
</feature>
<keyword evidence="3" id="KW-1003">Cell membrane</keyword>
<feature type="transmembrane region" description="Helical" evidence="7">
    <location>
        <begin position="141"/>
        <end position="164"/>
    </location>
</feature>